<evidence type="ECO:0000313" key="1">
    <source>
        <dbReference type="EMBL" id="AYV75411.1"/>
    </source>
</evidence>
<sequence length="44" mass="5197">MTERFIMFSHKLSTTRSPLIKSALFFSSIFQSQHNTTQYNIKTK</sequence>
<reference evidence="1" key="1">
    <citation type="submission" date="2018-10" db="EMBL/GenBank/DDBJ databases">
        <title>Hidden diversity of soil giant viruses.</title>
        <authorList>
            <person name="Schulz F."/>
            <person name="Alteio L."/>
            <person name="Goudeau D."/>
            <person name="Ryan E.M."/>
            <person name="Malmstrom R.R."/>
            <person name="Blanchard J."/>
            <person name="Woyke T."/>
        </authorList>
    </citation>
    <scope>NUCLEOTIDE SEQUENCE</scope>
    <source>
        <strain evidence="1">TEV1</strain>
    </source>
</reference>
<organism evidence="1">
    <name type="scientific">Terrestrivirus sp</name>
    <dbReference type="NCBI Taxonomy" id="2487775"/>
    <lineage>
        <taxon>Viruses</taxon>
        <taxon>Varidnaviria</taxon>
        <taxon>Bamfordvirae</taxon>
        <taxon>Nucleocytoviricota</taxon>
        <taxon>Megaviricetes</taxon>
        <taxon>Imitervirales</taxon>
        <taxon>Mimiviridae</taxon>
        <taxon>Klosneuvirinae</taxon>
    </lineage>
</organism>
<name>A0A3G4ZMY8_9VIRU</name>
<proteinExistence type="predicted"/>
<gene>
    <name evidence="1" type="ORF">Terrestrivirus1_285</name>
</gene>
<dbReference type="EMBL" id="MK071979">
    <property type="protein sequence ID" value="AYV75411.1"/>
    <property type="molecule type" value="Genomic_DNA"/>
</dbReference>
<protein>
    <submittedName>
        <fullName evidence="1">Uncharacterized protein</fullName>
    </submittedName>
</protein>
<accession>A0A3G4ZMY8</accession>